<dbReference type="EMBL" id="CABITT030000004">
    <property type="protein sequence ID" value="VVB01616.1"/>
    <property type="molecule type" value="Genomic_DNA"/>
</dbReference>
<proteinExistence type="predicted"/>
<sequence length="428" mass="47843">MMQLDTDRGDDWEDEVRTTKTAYLVQLIMDGYIFKKEIWPGGDSSLPLHIYKPKNPSKVKRTVLRKKKSNNGKTKDLLSLSKWRSQSKKYSSNRRQQKLEEFLSASQTSNDELRSQFQQFVASTTLTIKELQNRVEKLKRCSRSRKSIVVGKFSSQRVRMSCWKKKTGRNTLSISTAISSQSTKGSIKPVSIEPVGDEAVGNDAVHEDWERYSPAHRIVSDINLQEDEGCSHNIGQHSENSNEGRGIPSDIFDEADNATPMVVDETDVIDTLPRYGAECVMVSTQDGKIFVENHTKNSAVLMENLVDPVNGFALVDVAPGVDTMTEAEEAPPIVSDNSTKDDGCQKEKNTIAGKVDGVSKDAVHCEKVEDVCLFSVLAETVEPHKYIKTAEGKELAIQDKIVRKEDVVMEDAVRGAYIKHDIRKSGTQ</sequence>
<reference evidence="1" key="1">
    <citation type="submission" date="2019-07" db="EMBL/GenBank/DDBJ databases">
        <authorList>
            <person name="Dittberner H."/>
        </authorList>
    </citation>
    <scope>NUCLEOTIDE SEQUENCE [LARGE SCALE GENOMIC DNA]</scope>
</reference>
<gene>
    <name evidence="1" type="ORF">ANE_LOCUS12060</name>
</gene>
<evidence type="ECO:0000313" key="2">
    <source>
        <dbReference type="Proteomes" id="UP000489600"/>
    </source>
</evidence>
<name>A0A565BJ01_9BRAS</name>
<dbReference type="Proteomes" id="UP000489600">
    <property type="component" value="Unassembled WGS sequence"/>
</dbReference>
<accession>A0A565BJ01</accession>
<comment type="caution">
    <text evidence="1">The sequence shown here is derived from an EMBL/GenBank/DDBJ whole genome shotgun (WGS) entry which is preliminary data.</text>
</comment>
<keyword evidence="2" id="KW-1185">Reference proteome</keyword>
<evidence type="ECO:0000313" key="1">
    <source>
        <dbReference type="EMBL" id="VVB01616.1"/>
    </source>
</evidence>
<dbReference type="AlphaFoldDB" id="A0A565BJ01"/>
<protein>
    <submittedName>
        <fullName evidence="1">Uncharacterized protein</fullName>
    </submittedName>
</protein>
<organism evidence="1 2">
    <name type="scientific">Arabis nemorensis</name>
    <dbReference type="NCBI Taxonomy" id="586526"/>
    <lineage>
        <taxon>Eukaryota</taxon>
        <taxon>Viridiplantae</taxon>
        <taxon>Streptophyta</taxon>
        <taxon>Embryophyta</taxon>
        <taxon>Tracheophyta</taxon>
        <taxon>Spermatophyta</taxon>
        <taxon>Magnoliopsida</taxon>
        <taxon>eudicotyledons</taxon>
        <taxon>Gunneridae</taxon>
        <taxon>Pentapetalae</taxon>
        <taxon>rosids</taxon>
        <taxon>malvids</taxon>
        <taxon>Brassicales</taxon>
        <taxon>Brassicaceae</taxon>
        <taxon>Arabideae</taxon>
        <taxon>Arabis</taxon>
    </lineage>
</organism>